<dbReference type="InParanoid" id="L9LCW7"/>
<reference evidence="3" key="1">
    <citation type="submission" date="2012-07" db="EMBL/GenBank/DDBJ databases">
        <title>Genome of the Chinese tree shrew, a rising model animal genetically related to primates.</title>
        <authorList>
            <person name="Zhang G."/>
            <person name="Fan Y."/>
            <person name="Yao Y."/>
            <person name="Huang Z."/>
        </authorList>
    </citation>
    <scope>NUCLEOTIDE SEQUENCE [LARGE SCALE GENOMIC DNA]</scope>
</reference>
<accession>L9LCW7</accession>
<protein>
    <submittedName>
        <fullName evidence="2">Uncharacterized protein</fullName>
    </submittedName>
</protein>
<name>L9LCW7_TUPCH</name>
<dbReference type="EMBL" id="KB320391">
    <property type="protein sequence ID" value="ELW72773.1"/>
    <property type="molecule type" value="Genomic_DNA"/>
</dbReference>
<sequence length="140" mass="14051">MKIPVCAELPQCTCHSGCSVCGSKEFVRAPWNVTTPHPNSNRTVRKRDPTASRPGSTLQQGCPRGGPPGPGARGGSCGTLNICRTGVGAPAGVGAVENGPGRAGVVEPSACGSSTRGSMCHLVLCDFLNGPGSQGQPGLV</sequence>
<keyword evidence="3" id="KW-1185">Reference proteome</keyword>
<gene>
    <name evidence="2" type="ORF">TREES_T100017497</name>
</gene>
<feature type="compositionally biased region" description="Polar residues" evidence="1">
    <location>
        <begin position="32"/>
        <end position="42"/>
    </location>
</feature>
<reference evidence="3" key="2">
    <citation type="journal article" date="2013" name="Nat. Commun.">
        <title>Genome of the Chinese tree shrew.</title>
        <authorList>
            <person name="Fan Y."/>
            <person name="Huang Z.Y."/>
            <person name="Cao C.C."/>
            <person name="Chen C.S."/>
            <person name="Chen Y.X."/>
            <person name="Fan D.D."/>
            <person name="He J."/>
            <person name="Hou H.L."/>
            <person name="Hu L."/>
            <person name="Hu X.T."/>
            <person name="Jiang X.T."/>
            <person name="Lai R."/>
            <person name="Lang Y.S."/>
            <person name="Liang B."/>
            <person name="Liao S.G."/>
            <person name="Mu D."/>
            <person name="Ma Y.Y."/>
            <person name="Niu Y.Y."/>
            <person name="Sun X.Q."/>
            <person name="Xia J.Q."/>
            <person name="Xiao J."/>
            <person name="Xiong Z.Q."/>
            <person name="Xu L."/>
            <person name="Yang L."/>
            <person name="Zhang Y."/>
            <person name="Zhao W."/>
            <person name="Zhao X.D."/>
            <person name="Zheng Y.T."/>
            <person name="Zhou J.M."/>
            <person name="Zhu Y.B."/>
            <person name="Zhang G.J."/>
            <person name="Wang J."/>
            <person name="Yao Y.G."/>
        </authorList>
    </citation>
    <scope>NUCLEOTIDE SEQUENCE [LARGE SCALE GENOMIC DNA]</scope>
</reference>
<dbReference type="AlphaFoldDB" id="L9LCW7"/>
<proteinExistence type="predicted"/>
<evidence type="ECO:0000313" key="3">
    <source>
        <dbReference type="Proteomes" id="UP000011518"/>
    </source>
</evidence>
<dbReference type="Proteomes" id="UP000011518">
    <property type="component" value="Unassembled WGS sequence"/>
</dbReference>
<feature type="region of interest" description="Disordered" evidence="1">
    <location>
        <begin position="32"/>
        <end position="73"/>
    </location>
</feature>
<evidence type="ECO:0000313" key="2">
    <source>
        <dbReference type="EMBL" id="ELW72773.1"/>
    </source>
</evidence>
<evidence type="ECO:0000256" key="1">
    <source>
        <dbReference type="SAM" id="MobiDB-lite"/>
    </source>
</evidence>
<organism evidence="2 3">
    <name type="scientific">Tupaia chinensis</name>
    <name type="common">Chinese tree shrew</name>
    <name type="synonym">Tupaia belangeri chinensis</name>
    <dbReference type="NCBI Taxonomy" id="246437"/>
    <lineage>
        <taxon>Eukaryota</taxon>
        <taxon>Metazoa</taxon>
        <taxon>Chordata</taxon>
        <taxon>Craniata</taxon>
        <taxon>Vertebrata</taxon>
        <taxon>Euteleostomi</taxon>
        <taxon>Mammalia</taxon>
        <taxon>Eutheria</taxon>
        <taxon>Euarchontoglires</taxon>
        <taxon>Scandentia</taxon>
        <taxon>Tupaiidae</taxon>
        <taxon>Tupaia</taxon>
    </lineage>
</organism>